<evidence type="ECO:0000313" key="2">
    <source>
        <dbReference type="Ensembl" id="ENSSAUP00010011209.1"/>
    </source>
</evidence>
<accession>A0A671UET3</accession>
<evidence type="ECO:0000259" key="1">
    <source>
        <dbReference type="PROSITE" id="PS50878"/>
    </source>
</evidence>
<organism evidence="2 3">
    <name type="scientific">Sparus aurata</name>
    <name type="common">Gilthead sea bream</name>
    <dbReference type="NCBI Taxonomy" id="8175"/>
    <lineage>
        <taxon>Eukaryota</taxon>
        <taxon>Metazoa</taxon>
        <taxon>Chordata</taxon>
        <taxon>Craniata</taxon>
        <taxon>Vertebrata</taxon>
        <taxon>Euteleostomi</taxon>
        <taxon>Actinopterygii</taxon>
        <taxon>Neopterygii</taxon>
        <taxon>Teleostei</taxon>
        <taxon>Neoteleostei</taxon>
        <taxon>Acanthomorphata</taxon>
        <taxon>Eupercaria</taxon>
        <taxon>Spariformes</taxon>
        <taxon>Sparidae</taxon>
        <taxon>Sparus</taxon>
    </lineage>
</organism>
<name>A0A671UET3_SPAAU</name>
<reference evidence="2" key="2">
    <citation type="submission" date="2025-08" db="UniProtKB">
        <authorList>
            <consortium name="Ensembl"/>
        </authorList>
    </citation>
    <scope>IDENTIFICATION</scope>
</reference>
<feature type="domain" description="Reverse transcriptase" evidence="1">
    <location>
        <begin position="1"/>
        <end position="175"/>
    </location>
</feature>
<evidence type="ECO:0000313" key="3">
    <source>
        <dbReference type="Proteomes" id="UP000472265"/>
    </source>
</evidence>
<dbReference type="GeneTree" id="ENSGT01060000248530"/>
<dbReference type="InterPro" id="IPR000477">
    <property type="entry name" value="RT_dom"/>
</dbReference>
<dbReference type="AlphaFoldDB" id="A0A671UET3"/>
<reference evidence="2" key="1">
    <citation type="submission" date="2021-04" db="EMBL/GenBank/DDBJ databases">
        <authorList>
            <consortium name="Wellcome Sanger Institute Data Sharing"/>
        </authorList>
    </citation>
    <scope>NUCLEOTIDE SEQUENCE [LARGE SCALE GENOMIC DNA]</scope>
</reference>
<dbReference type="PROSITE" id="PS50878">
    <property type="entry name" value="RT_POL"/>
    <property type="match status" value="1"/>
</dbReference>
<keyword evidence="3" id="KW-1185">Reference proteome</keyword>
<dbReference type="PANTHER" id="PTHR36688">
    <property type="entry name" value="ENDO/EXONUCLEASE/PHOSPHATASE DOMAIN-CONTAINING PROTEIN"/>
    <property type="match status" value="1"/>
</dbReference>
<reference evidence="2" key="3">
    <citation type="submission" date="2025-09" db="UniProtKB">
        <authorList>
            <consortium name="Ensembl"/>
        </authorList>
    </citation>
    <scope>IDENTIFICATION</scope>
</reference>
<protein>
    <recommendedName>
        <fullName evidence="1">Reverse transcriptase domain-containing protein</fullName>
    </recommendedName>
</protein>
<dbReference type="OMA" id="IETTECH"/>
<dbReference type="PANTHER" id="PTHR36688:SF1">
    <property type="entry name" value="ENDONUCLEASE_EXONUCLEASE_PHOSPHATASE DOMAIN-CONTAINING PROTEIN"/>
    <property type="match status" value="1"/>
</dbReference>
<sequence length="197" mass="22840">GSSDWLCATVFVDLSAAYDTVNHRLLLKKILENTNDLAFTDLIRALLKDRRFYVVLYNKQSRWQRQRNGLPQGSVLAPLLYTIYTNDQPMDQNTERFIYAEDLCVTSQESTFEAVEANRTSALDELHFYYERNHLHTNPAKTKACSVLLLIDNKYDYENGPVCGNQHKKWVLYSFYCKVPLGAVLMDLSFHSIWSLL</sequence>
<dbReference type="InParanoid" id="A0A671UET3"/>
<dbReference type="Ensembl" id="ENSSAUT00010011920.1">
    <property type="protein sequence ID" value="ENSSAUP00010011209.1"/>
    <property type="gene ID" value="ENSSAUG00010005418.1"/>
</dbReference>
<dbReference type="Pfam" id="PF00078">
    <property type="entry name" value="RVT_1"/>
    <property type="match status" value="1"/>
</dbReference>
<dbReference type="InterPro" id="IPR052560">
    <property type="entry name" value="RdDP_mobile_element"/>
</dbReference>
<dbReference type="Proteomes" id="UP000472265">
    <property type="component" value="Chromosome 22"/>
</dbReference>
<dbReference type="InterPro" id="IPR043502">
    <property type="entry name" value="DNA/RNA_pol_sf"/>
</dbReference>
<dbReference type="SUPFAM" id="SSF56672">
    <property type="entry name" value="DNA/RNA polymerases"/>
    <property type="match status" value="1"/>
</dbReference>
<proteinExistence type="predicted"/>